<sequence>MDPLDYCRSKVAPEGSSLYYALLFAPPAARDGLTALAAYRAEVLEVPREVSDAGVGAVKLSWWQEELQRLTAGEPRHPITQALLPVVRRDELDTSGLAEVIEASRMDLEYGRYPTLRELTLYCHRAGGAVADLAWRITGGEATDAAPFAHDLSMGLELTRMLRHLRRDLSAGRIYIPEDELTMSGLKPDALLRDEQSQAATDLLSRQGDRARRFLDSAISRLPAHARKSQTYGLILAVVYRQLLESIAGDGHAVTDRQVHLTPLRKLWLAWRTARRPHNVRPRPEESVQ</sequence>
<dbReference type="PANTHER" id="PTHR31480">
    <property type="entry name" value="BIFUNCTIONAL LYCOPENE CYCLASE/PHYTOENE SYNTHASE"/>
    <property type="match status" value="1"/>
</dbReference>
<dbReference type="Pfam" id="PF00494">
    <property type="entry name" value="SQS_PSY"/>
    <property type="match status" value="1"/>
</dbReference>
<dbReference type="Gene3D" id="1.10.600.10">
    <property type="entry name" value="Farnesyl Diphosphate Synthase"/>
    <property type="match status" value="1"/>
</dbReference>
<protein>
    <submittedName>
        <fullName evidence="1">Squalene/phytoene synthase family protein</fullName>
    </submittedName>
</protein>
<name>A0ABV3T6D7_9GAMM</name>
<gene>
    <name evidence="1" type="ORF">V6X30_05035</name>
</gene>
<organism evidence="1 2">
    <name type="scientific">Spiribacter insolitus</name>
    <dbReference type="NCBI Taxonomy" id="3122417"/>
    <lineage>
        <taxon>Bacteria</taxon>
        <taxon>Pseudomonadati</taxon>
        <taxon>Pseudomonadota</taxon>
        <taxon>Gammaproteobacteria</taxon>
        <taxon>Chromatiales</taxon>
        <taxon>Ectothiorhodospiraceae</taxon>
        <taxon>Spiribacter</taxon>
    </lineage>
</organism>
<dbReference type="SUPFAM" id="SSF48576">
    <property type="entry name" value="Terpenoid synthases"/>
    <property type="match status" value="1"/>
</dbReference>
<evidence type="ECO:0000313" key="1">
    <source>
        <dbReference type="EMBL" id="MEX0430767.1"/>
    </source>
</evidence>
<dbReference type="RefSeq" id="WP_367983553.1">
    <property type="nucleotide sequence ID" value="NZ_JBAKFF010000001.1"/>
</dbReference>
<dbReference type="InterPro" id="IPR008949">
    <property type="entry name" value="Isoprenoid_synthase_dom_sf"/>
</dbReference>
<proteinExistence type="predicted"/>
<dbReference type="InterPro" id="IPR002060">
    <property type="entry name" value="Squ/phyt_synthse"/>
</dbReference>
<comment type="caution">
    <text evidence="1">The sequence shown here is derived from an EMBL/GenBank/DDBJ whole genome shotgun (WGS) entry which is preliminary data.</text>
</comment>
<reference evidence="1 2" key="1">
    <citation type="submission" date="2024-02" db="EMBL/GenBank/DDBJ databases">
        <title>New especies of Spiribacter isolated from saline water.</title>
        <authorList>
            <person name="Leon M.J."/>
            <person name="De La Haba R."/>
            <person name="Sanchez-Porro C."/>
            <person name="Ventosa A."/>
        </authorList>
    </citation>
    <scope>NUCLEOTIDE SEQUENCE [LARGE SCALE GENOMIC DNA]</scope>
    <source>
        <strain evidence="2">ag22IC4-189</strain>
    </source>
</reference>
<dbReference type="Proteomes" id="UP001556637">
    <property type="component" value="Unassembled WGS sequence"/>
</dbReference>
<keyword evidence="2" id="KW-1185">Reference proteome</keyword>
<accession>A0ABV3T6D7</accession>
<evidence type="ECO:0000313" key="2">
    <source>
        <dbReference type="Proteomes" id="UP001556637"/>
    </source>
</evidence>
<dbReference type="EMBL" id="JBAKFF010000001">
    <property type="protein sequence ID" value="MEX0430767.1"/>
    <property type="molecule type" value="Genomic_DNA"/>
</dbReference>